<proteinExistence type="predicted"/>
<dbReference type="EMBL" id="RCHR01000009">
    <property type="protein sequence ID" value="RLL41173.1"/>
    <property type="molecule type" value="Genomic_DNA"/>
</dbReference>
<accession>A0A498D530</accession>
<dbReference type="Gene3D" id="3.40.190.10">
    <property type="entry name" value="Periplasmic binding protein-like II"/>
    <property type="match status" value="2"/>
</dbReference>
<evidence type="ECO:0000313" key="2">
    <source>
        <dbReference type="Proteomes" id="UP000270219"/>
    </source>
</evidence>
<name>A0A498D530_9BACI</name>
<evidence type="ECO:0000313" key="1">
    <source>
        <dbReference type="EMBL" id="RLL41173.1"/>
    </source>
</evidence>
<sequence>MLSLFFIFIGLVVAGCSTGEESSSQATNEEGEEETISFIHWRGEDKEEFDEIIRRFEEENPNIKVNMSSFPSDQYEATLQTKLKDGNSGDVFAMFPGVQFETITSAGLAHELSGEEFVSRFIPDYITVGQHEDKQYGLPLQLVFNIPIYNKTLFDKFGVEPPADWEGFLELNETLKENGIERPIIFPAADNGPGQFMNPMMMNNEPDEDIWEKVQSGERKVTEEWWVKTLSQIKELNDKGYFGEDSLGINQSSSGTLFAQENGAILAMGSYMMAQIIEQNPNIELGLLAPITVSEDETVWEGIHTTTFMLAVNEQSEHKEEAKKFIEFLTRPENASLYANGTGQMVTLEDVTYESEVLKAQEPWTEKKTRFQPRYTISNGQVQDAVLASIEAVLSGTEPADAAEQAQKIIDQAL</sequence>
<comment type="caution">
    <text evidence="1">The sequence shown here is derived from an EMBL/GenBank/DDBJ whole genome shotgun (WGS) entry which is preliminary data.</text>
</comment>
<organism evidence="1 2">
    <name type="scientific">Oceanobacillus piezotolerans</name>
    <dbReference type="NCBI Taxonomy" id="2448030"/>
    <lineage>
        <taxon>Bacteria</taxon>
        <taxon>Bacillati</taxon>
        <taxon>Bacillota</taxon>
        <taxon>Bacilli</taxon>
        <taxon>Bacillales</taxon>
        <taxon>Bacillaceae</taxon>
        <taxon>Oceanobacillus</taxon>
    </lineage>
</organism>
<dbReference type="InterPro" id="IPR050490">
    <property type="entry name" value="Bact_solute-bd_prot1"/>
</dbReference>
<keyword evidence="2" id="KW-1185">Reference proteome</keyword>
<dbReference type="Proteomes" id="UP000270219">
    <property type="component" value="Unassembled WGS sequence"/>
</dbReference>
<dbReference type="InterPro" id="IPR006059">
    <property type="entry name" value="SBP"/>
</dbReference>
<reference evidence="1 2" key="1">
    <citation type="submission" date="2018-10" db="EMBL/GenBank/DDBJ databases">
        <title>Oceanobacillus sp. YLB-02 draft genome.</title>
        <authorList>
            <person name="Yu L."/>
        </authorList>
    </citation>
    <scope>NUCLEOTIDE SEQUENCE [LARGE SCALE GENOMIC DNA]</scope>
    <source>
        <strain evidence="1 2">YLB-02</strain>
    </source>
</reference>
<dbReference type="PANTHER" id="PTHR43649">
    <property type="entry name" value="ARABINOSE-BINDING PROTEIN-RELATED"/>
    <property type="match status" value="1"/>
</dbReference>
<gene>
    <name evidence="1" type="ORF">D8M04_18070</name>
</gene>
<dbReference type="SUPFAM" id="SSF53850">
    <property type="entry name" value="Periplasmic binding protein-like II"/>
    <property type="match status" value="1"/>
</dbReference>
<dbReference type="AlphaFoldDB" id="A0A498D530"/>
<dbReference type="Pfam" id="PF01547">
    <property type="entry name" value="SBP_bac_1"/>
    <property type="match status" value="1"/>
</dbReference>
<dbReference type="OrthoDB" id="9798191at2"/>
<protein>
    <submittedName>
        <fullName evidence="1">Extracellular solute-binding protein</fullName>
    </submittedName>
</protein>